<gene>
    <name evidence="4" type="primary">Mycs</name>
    <name evidence="4" type="ORF">Anas_11436</name>
</gene>
<feature type="domain" description="BHLH" evidence="3">
    <location>
        <begin position="445"/>
        <end position="497"/>
    </location>
</feature>
<keyword evidence="1" id="KW-0238">DNA-binding</keyword>
<evidence type="ECO:0000256" key="2">
    <source>
        <dbReference type="SAM" id="MobiDB-lite"/>
    </source>
</evidence>
<dbReference type="AlphaFoldDB" id="A0A5N5SU88"/>
<dbReference type="PROSITE" id="PS50888">
    <property type="entry name" value="BHLH"/>
    <property type="match status" value="1"/>
</dbReference>
<dbReference type="OrthoDB" id="5964374at2759"/>
<dbReference type="Gene3D" id="4.10.280.10">
    <property type="entry name" value="Helix-loop-helix DNA-binding domain"/>
    <property type="match status" value="1"/>
</dbReference>
<dbReference type="InterPro" id="IPR050433">
    <property type="entry name" value="Myc_transcription_factors"/>
</dbReference>
<protein>
    <submittedName>
        <fullName evidence="4">Protein S-Myc</fullName>
    </submittedName>
</protein>
<feature type="region of interest" description="Disordered" evidence="2">
    <location>
        <begin position="380"/>
        <end position="402"/>
    </location>
</feature>
<dbReference type="GO" id="GO:0003700">
    <property type="term" value="F:DNA-binding transcription factor activity"/>
    <property type="evidence" value="ECO:0007669"/>
    <property type="project" value="InterPro"/>
</dbReference>
<dbReference type="Proteomes" id="UP000326759">
    <property type="component" value="Unassembled WGS sequence"/>
</dbReference>
<dbReference type="InterPro" id="IPR036638">
    <property type="entry name" value="HLH_DNA-bd_sf"/>
</dbReference>
<dbReference type="EMBL" id="SEYY01020114">
    <property type="protein sequence ID" value="KAB7497582.1"/>
    <property type="molecule type" value="Genomic_DNA"/>
</dbReference>
<name>A0A5N5SU88_9CRUS</name>
<evidence type="ECO:0000313" key="4">
    <source>
        <dbReference type="EMBL" id="KAB7497582.1"/>
    </source>
</evidence>
<sequence length="533" mass="61397">MEFDNPFDSVSESSFLSDFNTRCYVDDTCIAVPNEPNHSSHDCKNFWGNPHYNLKNSLKFNQEWDINNEFLVNHFKLDSSSSKSKNDFISKIPVTFPSKVDFYSNENCDDSLCSSTEISWKNLQFLSNFNNLSSLSDNPLNIDNNYSKISHITPSSLSTLPTPPYSPHSSSSDPELDKIIKKYPEILNELPARSSPKFEIILDDIEKCSEDTIDGKMLEEGLPSSAVFYNENLEDCNLFPSLTINKSDYFPNTPCTNTIRPLPPADKILSTCDPLKIEKERLSVNFEHNYCLSGPEESYCHKFMHQSDFSSYENESQAKQIRKNSRKPLIVTQEKHFSSNWSNEKLFNKEAKSSFLPHVNTSSAQLKKQLQTFIKDKSKPFKGRVRRPPKIDHLTRNLDPTRNMGRKVNRAELTESVKKVAPANLYVSTSRKKRTAANDPDDDLERRANHNSMERCRRNSMKQQFQTLRSLVPQIYENPKASKALILKAALHYVQELQNNEDKQLSQITFYIRENSKLKKKIEAYRKGNNSKF</sequence>
<reference evidence="4 5" key="1">
    <citation type="journal article" date="2019" name="PLoS Biol.">
        <title>Sex chromosomes control vertical transmission of feminizing Wolbachia symbionts in an isopod.</title>
        <authorList>
            <person name="Becking T."/>
            <person name="Chebbi M.A."/>
            <person name="Giraud I."/>
            <person name="Moumen B."/>
            <person name="Laverre T."/>
            <person name="Caubet Y."/>
            <person name="Peccoud J."/>
            <person name="Gilbert C."/>
            <person name="Cordaux R."/>
        </authorList>
    </citation>
    <scope>NUCLEOTIDE SEQUENCE [LARGE SCALE GENOMIC DNA]</scope>
    <source>
        <strain evidence="4">ANa2</strain>
        <tissue evidence="4">Whole body excluding digestive tract and cuticle</tissue>
    </source>
</reference>
<comment type="caution">
    <text evidence="4">The sequence shown here is derived from an EMBL/GenBank/DDBJ whole genome shotgun (WGS) entry which is preliminary data.</text>
</comment>
<dbReference type="InterPro" id="IPR011598">
    <property type="entry name" value="bHLH_dom"/>
</dbReference>
<dbReference type="GO" id="GO:0046983">
    <property type="term" value="F:protein dimerization activity"/>
    <property type="evidence" value="ECO:0007669"/>
    <property type="project" value="InterPro"/>
</dbReference>
<dbReference type="SUPFAM" id="SSF47459">
    <property type="entry name" value="HLH, helix-loop-helix DNA-binding domain"/>
    <property type="match status" value="1"/>
</dbReference>
<dbReference type="PANTHER" id="PTHR45851">
    <property type="entry name" value="MYC PROTO-ONCOGENE"/>
    <property type="match status" value="1"/>
</dbReference>
<keyword evidence="5" id="KW-1185">Reference proteome</keyword>
<accession>A0A5N5SU88</accession>
<organism evidence="4 5">
    <name type="scientific">Armadillidium nasatum</name>
    <dbReference type="NCBI Taxonomy" id="96803"/>
    <lineage>
        <taxon>Eukaryota</taxon>
        <taxon>Metazoa</taxon>
        <taxon>Ecdysozoa</taxon>
        <taxon>Arthropoda</taxon>
        <taxon>Crustacea</taxon>
        <taxon>Multicrustacea</taxon>
        <taxon>Malacostraca</taxon>
        <taxon>Eumalacostraca</taxon>
        <taxon>Peracarida</taxon>
        <taxon>Isopoda</taxon>
        <taxon>Oniscidea</taxon>
        <taxon>Crinocheta</taxon>
        <taxon>Armadillidiidae</taxon>
        <taxon>Armadillidium</taxon>
    </lineage>
</organism>
<evidence type="ECO:0000256" key="1">
    <source>
        <dbReference type="ARBA" id="ARBA00023125"/>
    </source>
</evidence>
<evidence type="ECO:0000259" key="3">
    <source>
        <dbReference type="PROSITE" id="PS50888"/>
    </source>
</evidence>
<dbReference type="PRINTS" id="PR00044">
    <property type="entry name" value="LEUZIPPRMYC"/>
</dbReference>
<dbReference type="FunFam" id="4.10.280.10:FF:000019">
    <property type="entry name" value="Myc proto-oncogene protein"/>
    <property type="match status" value="1"/>
</dbReference>
<proteinExistence type="predicted"/>
<dbReference type="Pfam" id="PF00010">
    <property type="entry name" value="HLH"/>
    <property type="match status" value="1"/>
</dbReference>
<dbReference type="SMART" id="SM00353">
    <property type="entry name" value="HLH"/>
    <property type="match status" value="1"/>
</dbReference>
<dbReference type="InterPro" id="IPR002418">
    <property type="entry name" value="Tscrpt_reg_Myc"/>
</dbReference>
<dbReference type="GO" id="GO:0003677">
    <property type="term" value="F:DNA binding"/>
    <property type="evidence" value="ECO:0007669"/>
    <property type="project" value="UniProtKB-KW"/>
</dbReference>
<evidence type="ECO:0000313" key="5">
    <source>
        <dbReference type="Proteomes" id="UP000326759"/>
    </source>
</evidence>